<dbReference type="RefSeq" id="XP_034247606.1">
    <property type="nucleotide sequence ID" value="XM_034391715.1"/>
</dbReference>
<dbReference type="KEGG" id="tpal:117649199"/>
<organism evidence="3">
    <name type="scientific">Thrips palmi</name>
    <name type="common">Melon thrips</name>
    <dbReference type="NCBI Taxonomy" id="161013"/>
    <lineage>
        <taxon>Eukaryota</taxon>
        <taxon>Metazoa</taxon>
        <taxon>Ecdysozoa</taxon>
        <taxon>Arthropoda</taxon>
        <taxon>Hexapoda</taxon>
        <taxon>Insecta</taxon>
        <taxon>Pterygota</taxon>
        <taxon>Neoptera</taxon>
        <taxon>Paraneoptera</taxon>
        <taxon>Thysanoptera</taxon>
        <taxon>Terebrantia</taxon>
        <taxon>Thripoidea</taxon>
        <taxon>Thripidae</taxon>
        <taxon>Thrips</taxon>
    </lineage>
</organism>
<proteinExistence type="predicted"/>
<feature type="compositionally biased region" description="Basic residues" evidence="1">
    <location>
        <begin position="724"/>
        <end position="734"/>
    </location>
</feature>
<sequence length="734" mass="83560">MQGEIENNAVEILYRDLVGEFSHYRSEGISTLRSLPHWSLPAPNLNTNTSSHIPPRSRFQFKVRRPRPFSLPSNVNPLNYWDGDPFDQMVIIKKKWESHRDYLIRRARQGHKFSAENDLDVNRVKKNDKKKHIYSVATHLDLVQHIEKDPYPAFSGNYNWFYTGGCITSCTVNGERFLLYPGGKNMDTLCVNQQQVAEDENQVCTSLSLCEGQRIHQIVENKGLVGIKQEKVCSLARIKYGSNKPLSAQTRLEIQEEEGFFVSVDLGRLEGKQMCTTNSKMQIKLWDLSTSSCLSTAKVPLSDNLSNASCWSFVKFNNKSPELFVLDRSTVFVKDLRMPFSENCMEFSPREIIDDCEEISLLLNSVGQQLVYVASTHKLLSLDVRSGWCQRWTHLMEAPPMYGSIYCDERNLEEVILLSSSIPDDSVAIVNSWRKGEPTSEILPRSFQSLKDTLILARSRGQCLGVSLKQRLDMATSGLTVVPTEDNDGFTAFKSTSIGDVFYQQFESDPSALDSTESAYSKDEIDADVEAWKRWSKANDVICSQNKVDLHCPVYSHDFLFNSIKKPMPKSRKYPYYKVVETWHQSFPEKKRRLLNKKNFPFERDSVPLRAILSDLSTYSDLMARILLNAWDSEGLYGEPQPAKNVEDWLNSIPVSSNASMDEDEFSLNRSLRSISPQPSFSGSLGSITPQPSFSRSVRSVTSQPLSLMSMLDRDDFKIPAPPSKKRKRESMGF</sequence>
<feature type="region of interest" description="Disordered" evidence="1">
    <location>
        <begin position="679"/>
        <end position="699"/>
    </location>
</feature>
<dbReference type="OrthoDB" id="8195041at2759"/>
<name>A0A6P8ZAG8_THRPL</name>
<accession>A0A6P8ZAG8</accession>
<evidence type="ECO:0000313" key="2">
    <source>
        <dbReference type="Proteomes" id="UP000515158"/>
    </source>
</evidence>
<dbReference type="AlphaFoldDB" id="A0A6P8ZAG8"/>
<dbReference type="InParanoid" id="A0A6P8ZAG8"/>
<evidence type="ECO:0000256" key="1">
    <source>
        <dbReference type="SAM" id="MobiDB-lite"/>
    </source>
</evidence>
<evidence type="ECO:0000313" key="3">
    <source>
        <dbReference type="RefSeq" id="XP_034247606.1"/>
    </source>
</evidence>
<feature type="region of interest" description="Disordered" evidence="1">
    <location>
        <begin position="713"/>
        <end position="734"/>
    </location>
</feature>
<dbReference type="Proteomes" id="UP000515158">
    <property type="component" value="Unplaced"/>
</dbReference>
<keyword evidence="2" id="KW-1185">Reference proteome</keyword>
<reference evidence="3" key="1">
    <citation type="submission" date="2025-08" db="UniProtKB">
        <authorList>
            <consortium name="RefSeq"/>
        </authorList>
    </citation>
    <scope>IDENTIFICATION</scope>
    <source>
        <tissue evidence="3">Total insect</tissue>
    </source>
</reference>
<dbReference type="GeneID" id="117649199"/>
<protein>
    <submittedName>
        <fullName evidence="3">Uncharacterized protein LOC117649199 isoform X1</fullName>
    </submittedName>
</protein>
<gene>
    <name evidence="3" type="primary">LOC117649199</name>
</gene>